<keyword evidence="4 5" id="KW-0472">Membrane</keyword>
<dbReference type="RefSeq" id="WP_137276340.1">
    <property type="nucleotide sequence ID" value="NZ_QKNX01000002.1"/>
</dbReference>
<reference evidence="7 8" key="1">
    <citation type="submission" date="2019-04" db="EMBL/GenBank/DDBJ databases">
        <title>Natronomonas sp. F20-122 a newhaloarchaeon isolated from a saline saltern of Isla Bacuta, Huelva, Spain.</title>
        <authorList>
            <person name="Duran-Viseras A."/>
            <person name="Sanchez-Porro C."/>
            <person name="Ventosa A."/>
        </authorList>
    </citation>
    <scope>NUCLEOTIDE SEQUENCE [LARGE SCALE GENOMIC DNA]</scope>
    <source>
        <strain evidence="7 8">F20-122</strain>
    </source>
</reference>
<dbReference type="InterPro" id="IPR006685">
    <property type="entry name" value="MscS_channel_2nd"/>
</dbReference>
<feature type="transmembrane region" description="Helical" evidence="5">
    <location>
        <begin position="109"/>
        <end position="126"/>
    </location>
</feature>
<comment type="caution">
    <text evidence="7">The sequence shown here is derived from an EMBL/GenBank/DDBJ whole genome shotgun (WGS) entry which is preliminary data.</text>
</comment>
<dbReference type="InterPro" id="IPR023408">
    <property type="entry name" value="MscS_beta-dom_sf"/>
</dbReference>
<keyword evidence="8" id="KW-1185">Reference proteome</keyword>
<proteinExistence type="predicted"/>
<protein>
    <submittedName>
        <fullName evidence="7">Mechanosensitive ion channel</fullName>
    </submittedName>
</protein>
<dbReference type="InterPro" id="IPR045275">
    <property type="entry name" value="MscS_archaea/bacteria_type"/>
</dbReference>
<feature type="transmembrane region" description="Helical" evidence="5">
    <location>
        <begin position="146"/>
        <end position="166"/>
    </location>
</feature>
<evidence type="ECO:0000256" key="2">
    <source>
        <dbReference type="ARBA" id="ARBA00022692"/>
    </source>
</evidence>
<dbReference type="PANTHER" id="PTHR30221">
    <property type="entry name" value="SMALL-CONDUCTANCE MECHANOSENSITIVE CHANNEL"/>
    <property type="match status" value="1"/>
</dbReference>
<name>A0A4U5JC19_9EURY</name>
<gene>
    <name evidence="7" type="ORF">DM868_08035</name>
</gene>
<dbReference type="AlphaFoldDB" id="A0A4U5JC19"/>
<evidence type="ECO:0000313" key="8">
    <source>
        <dbReference type="Proteomes" id="UP000308037"/>
    </source>
</evidence>
<evidence type="ECO:0000256" key="1">
    <source>
        <dbReference type="ARBA" id="ARBA00004370"/>
    </source>
</evidence>
<comment type="subcellular location">
    <subcellularLocation>
        <location evidence="1">Membrane</location>
    </subcellularLocation>
</comment>
<feature type="transmembrane region" description="Helical" evidence="5">
    <location>
        <begin position="20"/>
        <end position="45"/>
    </location>
</feature>
<feature type="domain" description="Mechanosensitive ion channel MscS" evidence="6">
    <location>
        <begin position="197"/>
        <end position="256"/>
    </location>
</feature>
<dbReference type="PANTHER" id="PTHR30221:SF20">
    <property type="entry name" value="SMALL-CONDUCTANCE MECHANOSENSITIVE CHANNEL"/>
    <property type="match status" value="1"/>
</dbReference>
<dbReference type="Proteomes" id="UP000308037">
    <property type="component" value="Unassembled WGS sequence"/>
</dbReference>
<keyword evidence="3 5" id="KW-1133">Transmembrane helix</keyword>
<feature type="transmembrane region" description="Helical" evidence="5">
    <location>
        <begin position="172"/>
        <end position="195"/>
    </location>
</feature>
<dbReference type="OrthoDB" id="313107at2157"/>
<sequence length="264" mass="28161">MTPPFVRAWFEGLSSPVQNLLVAIGVLFLGVTLGAIVAAVVYRLLVALGVDDAVEGTPFERTARQFGSSTVHLLAQIVGAFVFFVAALYAMRTIGLVPGEAFLDEIGAFLPRLFIAVFVILTGLILGDKAEIVVGERLRSVKLPEVTVVSTLVKLSILYVAGLIALSQLGVATAALLVLLAAYAFGVFFLGGLAFKDLLASAAAGIYLLMTEPYTIGDEVEIDGSRGIVQEIDVFVTYVENDGEEFVIPNRKVVSEGAMRVRSY</sequence>
<dbReference type="Pfam" id="PF00924">
    <property type="entry name" value="MS_channel_2nd"/>
    <property type="match status" value="1"/>
</dbReference>
<evidence type="ECO:0000256" key="3">
    <source>
        <dbReference type="ARBA" id="ARBA00022989"/>
    </source>
</evidence>
<evidence type="ECO:0000259" key="6">
    <source>
        <dbReference type="Pfam" id="PF00924"/>
    </source>
</evidence>
<keyword evidence="2 5" id="KW-0812">Transmembrane</keyword>
<dbReference type="GO" id="GO:0016020">
    <property type="term" value="C:membrane"/>
    <property type="evidence" value="ECO:0007669"/>
    <property type="project" value="UniProtKB-SubCell"/>
</dbReference>
<dbReference type="EMBL" id="QKNX01000002">
    <property type="protein sequence ID" value="TKR26424.1"/>
    <property type="molecule type" value="Genomic_DNA"/>
</dbReference>
<accession>A0A4U5JC19</accession>
<dbReference type="InterPro" id="IPR010920">
    <property type="entry name" value="LSM_dom_sf"/>
</dbReference>
<dbReference type="Gene3D" id="1.10.287.1260">
    <property type="match status" value="1"/>
</dbReference>
<dbReference type="Gene3D" id="2.30.30.60">
    <property type="match status" value="1"/>
</dbReference>
<evidence type="ECO:0000313" key="7">
    <source>
        <dbReference type="EMBL" id="TKR26424.1"/>
    </source>
</evidence>
<evidence type="ECO:0000256" key="5">
    <source>
        <dbReference type="SAM" id="Phobius"/>
    </source>
</evidence>
<organism evidence="7 8">
    <name type="scientific">Natronomonas salsuginis</name>
    <dbReference type="NCBI Taxonomy" id="2217661"/>
    <lineage>
        <taxon>Archaea</taxon>
        <taxon>Methanobacteriati</taxon>
        <taxon>Methanobacteriota</taxon>
        <taxon>Stenosarchaea group</taxon>
        <taxon>Halobacteria</taxon>
        <taxon>Halobacteriales</taxon>
        <taxon>Natronomonadaceae</taxon>
        <taxon>Natronomonas</taxon>
    </lineage>
</organism>
<feature type="transmembrane region" description="Helical" evidence="5">
    <location>
        <begin position="66"/>
        <end position="89"/>
    </location>
</feature>
<dbReference type="GO" id="GO:0008381">
    <property type="term" value="F:mechanosensitive monoatomic ion channel activity"/>
    <property type="evidence" value="ECO:0007669"/>
    <property type="project" value="InterPro"/>
</dbReference>
<dbReference type="SUPFAM" id="SSF50182">
    <property type="entry name" value="Sm-like ribonucleoproteins"/>
    <property type="match status" value="1"/>
</dbReference>
<evidence type="ECO:0000256" key="4">
    <source>
        <dbReference type="ARBA" id="ARBA00023136"/>
    </source>
</evidence>